<evidence type="ECO:0000313" key="2">
    <source>
        <dbReference type="EMBL" id="RNA06944.1"/>
    </source>
</evidence>
<evidence type="ECO:0000256" key="1">
    <source>
        <dbReference type="SAM" id="Phobius"/>
    </source>
</evidence>
<protein>
    <submittedName>
        <fullName evidence="2">Uncharacterized protein</fullName>
    </submittedName>
</protein>
<name>A0A3M7Q6W1_BRAPC</name>
<comment type="caution">
    <text evidence="2">The sequence shown here is derived from an EMBL/GenBank/DDBJ whole genome shotgun (WGS) entry which is preliminary data.</text>
</comment>
<organism evidence="2 3">
    <name type="scientific">Brachionus plicatilis</name>
    <name type="common">Marine rotifer</name>
    <name type="synonym">Brachionus muelleri</name>
    <dbReference type="NCBI Taxonomy" id="10195"/>
    <lineage>
        <taxon>Eukaryota</taxon>
        <taxon>Metazoa</taxon>
        <taxon>Spiralia</taxon>
        <taxon>Gnathifera</taxon>
        <taxon>Rotifera</taxon>
        <taxon>Eurotatoria</taxon>
        <taxon>Monogononta</taxon>
        <taxon>Pseudotrocha</taxon>
        <taxon>Ploima</taxon>
        <taxon>Brachionidae</taxon>
        <taxon>Brachionus</taxon>
    </lineage>
</organism>
<keyword evidence="1" id="KW-1133">Transmembrane helix</keyword>
<feature type="transmembrane region" description="Helical" evidence="1">
    <location>
        <begin position="41"/>
        <end position="60"/>
    </location>
</feature>
<dbReference type="EMBL" id="REGN01007217">
    <property type="protein sequence ID" value="RNA06944.1"/>
    <property type="molecule type" value="Genomic_DNA"/>
</dbReference>
<reference evidence="2 3" key="1">
    <citation type="journal article" date="2018" name="Sci. Rep.">
        <title>Genomic signatures of local adaptation to the degree of environmental predictability in rotifers.</title>
        <authorList>
            <person name="Franch-Gras L."/>
            <person name="Hahn C."/>
            <person name="Garcia-Roger E.M."/>
            <person name="Carmona M.J."/>
            <person name="Serra M."/>
            <person name="Gomez A."/>
        </authorList>
    </citation>
    <scope>NUCLEOTIDE SEQUENCE [LARGE SCALE GENOMIC DNA]</scope>
    <source>
        <strain evidence="2">HYR1</strain>
    </source>
</reference>
<keyword evidence="3" id="KW-1185">Reference proteome</keyword>
<dbReference type="Proteomes" id="UP000276133">
    <property type="component" value="Unassembled WGS sequence"/>
</dbReference>
<dbReference type="AlphaFoldDB" id="A0A3M7Q6W1"/>
<evidence type="ECO:0000313" key="3">
    <source>
        <dbReference type="Proteomes" id="UP000276133"/>
    </source>
</evidence>
<proteinExistence type="predicted"/>
<gene>
    <name evidence="2" type="ORF">BpHYR1_048522</name>
</gene>
<accession>A0A3M7Q6W1</accession>
<keyword evidence="1" id="KW-0472">Membrane</keyword>
<keyword evidence="1" id="KW-0812">Transmembrane</keyword>
<sequence>MTSNLDINMGFIFGKYSKFRVFSGVVKDNCCSRNLKRQRELLLSLGHNIGAVTSGLGIYFA</sequence>